<reference evidence="8" key="2">
    <citation type="submission" date="2020-09" db="EMBL/GenBank/DDBJ databases">
        <authorList>
            <person name="Sun Q."/>
            <person name="Zhou Y."/>
        </authorList>
    </citation>
    <scope>NUCLEOTIDE SEQUENCE</scope>
    <source>
        <strain evidence="8">CGMCC 1.12919</strain>
    </source>
</reference>
<proteinExistence type="inferred from homology"/>
<dbReference type="InterPro" id="IPR016215">
    <property type="entry name" value="NTA_MOA"/>
</dbReference>
<feature type="binding site" evidence="6">
    <location>
        <position position="52"/>
    </location>
    <ligand>
        <name>FMN</name>
        <dbReference type="ChEBI" id="CHEBI:58210"/>
    </ligand>
</feature>
<comment type="similarity">
    <text evidence="5">Belongs to the NtaA/SnaA/DszA monooxygenase family.</text>
</comment>
<sequence>MHLGFDLSWTHLEGRWRLPGSWSGVTFPDVRLYEEIALLAERGLIDFIFFGDGTGIPSTWQGSPDAAVKWGIGWPRQDMSPYIALMSRLTRHVGFGLTYSSTFMHPFYVARLLNSLDHVTGGRMAFNVITSTRRADAANYGFDELMDHDLRYERMEEFIAVCKALWDSVAPDAFVWDRETGIVADTAKVRPIDHVGRFFKVKGPLASVPSPQGRPVLIQAGASPRGIRASAQIADHVFAMSPGLERQTRHRAVLDQALADQGRNPQGVGILWDVVLIVAETEAEAKRRREQLLTVVPPEAVGAFLSHQIGYDLSKLPAQFTILGINEEITAGQASPVAFLNMTRHLDPQATMSREEFYDVLLRRTASYEETLAGSPAQIADYLEEVFEATGERGGFMIAHPPVTPRDLASVVDYLVPELQRRGRFRTAYGSRLLKDNLAD</sequence>
<dbReference type="Pfam" id="PF00296">
    <property type="entry name" value="Bac_luciferase"/>
    <property type="match status" value="1"/>
</dbReference>
<dbReference type="PIRSF" id="PIRSF000337">
    <property type="entry name" value="NTA_MOA"/>
    <property type="match status" value="1"/>
</dbReference>
<feature type="binding site" evidence="6">
    <location>
        <position position="152"/>
    </location>
    <ligand>
        <name>FMN</name>
        <dbReference type="ChEBI" id="CHEBI:58210"/>
    </ligand>
</feature>
<dbReference type="NCBIfam" id="TIGR03860">
    <property type="entry name" value="FMN_nitrolo"/>
    <property type="match status" value="1"/>
</dbReference>
<evidence type="ECO:0000256" key="6">
    <source>
        <dbReference type="PIRSR" id="PIRSR000337-1"/>
    </source>
</evidence>
<evidence type="ECO:0000256" key="2">
    <source>
        <dbReference type="ARBA" id="ARBA00022643"/>
    </source>
</evidence>
<keyword evidence="2 6" id="KW-0288">FMN</keyword>
<keyword evidence="3" id="KW-0560">Oxidoreductase</keyword>
<feature type="binding site" evidence="6">
    <location>
        <position position="98"/>
    </location>
    <ligand>
        <name>FMN</name>
        <dbReference type="ChEBI" id="CHEBI:58210"/>
    </ligand>
</feature>
<dbReference type="Proteomes" id="UP000637002">
    <property type="component" value="Unassembled WGS sequence"/>
</dbReference>
<evidence type="ECO:0000256" key="4">
    <source>
        <dbReference type="ARBA" id="ARBA00023033"/>
    </source>
</evidence>
<dbReference type="InterPro" id="IPR051260">
    <property type="entry name" value="Diverse_substr_monoxygenases"/>
</dbReference>
<dbReference type="InterPro" id="IPR036661">
    <property type="entry name" value="Luciferase-like_sf"/>
</dbReference>
<keyword evidence="9" id="KW-1185">Reference proteome</keyword>
<dbReference type="PANTHER" id="PTHR30011:SF16">
    <property type="entry name" value="C2H2 FINGER DOMAIN TRANSCRIPTION FACTOR (EUROFUNG)-RELATED"/>
    <property type="match status" value="1"/>
</dbReference>
<dbReference type="Gene3D" id="3.20.20.30">
    <property type="entry name" value="Luciferase-like domain"/>
    <property type="match status" value="1"/>
</dbReference>
<feature type="binding site" evidence="6">
    <location>
        <position position="148"/>
    </location>
    <ligand>
        <name>FMN</name>
        <dbReference type="ChEBI" id="CHEBI:58210"/>
    </ligand>
</feature>
<name>A0A916XNL0_9HYPH</name>
<feature type="binding site" evidence="6">
    <location>
        <position position="223"/>
    </location>
    <ligand>
        <name>FMN</name>
        <dbReference type="ChEBI" id="CHEBI:58210"/>
    </ligand>
</feature>
<evidence type="ECO:0000256" key="3">
    <source>
        <dbReference type="ARBA" id="ARBA00023002"/>
    </source>
</evidence>
<dbReference type="SUPFAM" id="SSF51679">
    <property type="entry name" value="Bacterial luciferase-like"/>
    <property type="match status" value="1"/>
</dbReference>
<accession>A0A916XNL0</accession>
<evidence type="ECO:0000256" key="1">
    <source>
        <dbReference type="ARBA" id="ARBA00022630"/>
    </source>
</evidence>
<reference evidence="8" key="1">
    <citation type="journal article" date="2014" name="Int. J. Syst. Evol. Microbiol.">
        <title>Complete genome sequence of Corynebacterium casei LMG S-19264T (=DSM 44701T), isolated from a smear-ripened cheese.</title>
        <authorList>
            <consortium name="US DOE Joint Genome Institute (JGI-PGF)"/>
            <person name="Walter F."/>
            <person name="Albersmeier A."/>
            <person name="Kalinowski J."/>
            <person name="Ruckert C."/>
        </authorList>
    </citation>
    <scope>NUCLEOTIDE SEQUENCE</scope>
    <source>
        <strain evidence="8">CGMCC 1.12919</strain>
    </source>
</reference>
<gene>
    <name evidence="8" type="ORF">GCM10010994_51080</name>
</gene>
<organism evidence="8 9">
    <name type="scientific">Chelatococcus reniformis</name>
    <dbReference type="NCBI Taxonomy" id="1494448"/>
    <lineage>
        <taxon>Bacteria</taxon>
        <taxon>Pseudomonadati</taxon>
        <taxon>Pseudomonadota</taxon>
        <taxon>Alphaproteobacteria</taxon>
        <taxon>Hyphomicrobiales</taxon>
        <taxon>Chelatococcaceae</taxon>
        <taxon>Chelatococcus</taxon>
    </lineage>
</organism>
<keyword evidence="4" id="KW-0503">Monooxygenase</keyword>
<comment type="caution">
    <text evidence="8">The sequence shown here is derived from an EMBL/GenBank/DDBJ whole genome shotgun (WGS) entry which is preliminary data.</text>
</comment>
<dbReference type="PANTHER" id="PTHR30011">
    <property type="entry name" value="ALKANESULFONATE MONOOXYGENASE-RELATED"/>
    <property type="match status" value="1"/>
</dbReference>
<evidence type="ECO:0000256" key="5">
    <source>
        <dbReference type="ARBA" id="ARBA00033748"/>
    </source>
</evidence>
<evidence type="ECO:0000313" key="8">
    <source>
        <dbReference type="EMBL" id="GGC86929.1"/>
    </source>
</evidence>
<keyword evidence="1 6" id="KW-0285">Flavoprotein</keyword>
<evidence type="ECO:0000313" key="9">
    <source>
        <dbReference type="Proteomes" id="UP000637002"/>
    </source>
</evidence>
<protein>
    <submittedName>
        <fullName evidence="8">Methylene-tetrahydromethanopterin reductase</fullName>
    </submittedName>
</protein>
<dbReference type="GO" id="GO:0004497">
    <property type="term" value="F:monooxygenase activity"/>
    <property type="evidence" value="ECO:0007669"/>
    <property type="project" value="UniProtKB-KW"/>
</dbReference>
<dbReference type="AlphaFoldDB" id="A0A916XNL0"/>
<dbReference type="EMBL" id="BMGG01000010">
    <property type="protein sequence ID" value="GGC86929.1"/>
    <property type="molecule type" value="Genomic_DNA"/>
</dbReference>
<evidence type="ECO:0000259" key="7">
    <source>
        <dbReference type="Pfam" id="PF00296"/>
    </source>
</evidence>
<dbReference type="GO" id="GO:0016705">
    <property type="term" value="F:oxidoreductase activity, acting on paired donors, with incorporation or reduction of molecular oxygen"/>
    <property type="evidence" value="ECO:0007669"/>
    <property type="project" value="InterPro"/>
</dbReference>
<dbReference type="InterPro" id="IPR011251">
    <property type="entry name" value="Luciferase-like_dom"/>
</dbReference>
<feature type="domain" description="Luciferase-like" evidence="7">
    <location>
        <begin position="31"/>
        <end position="390"/>
    </location>
</feature>